<reference evidence="3" key="1">
    <citation type="submission" date="2016-02" db="EMBL/GenBank/DDBJ databases">
        <title>Comparative genomics of biotechnologically important yeasts.</title>
        <authorList>
            <consortium name="DOE Joint Genome Institute"/>
            <person name="Riley R."/>
            <person name="Haridas S."/>
            <person name="Wolfe K.H."/>
            <person name="Lopes M.R."/>
            <person name="Hittinger C.T."/>
            <person name="Goker M."/>
            <person name="Salamov A."/>
            <person name="Wisecaver J."/>
            <person name="Long T.M."/>
            <person name="Aerts A.L."/>
            <person name="Barry K."/>
            <person name="Choi C."/>
            <person name="Clum A."/>
            <person name="Coughlan A.Y."/>
            <person name="Deshpande S."/>
            <person name="Douglass A.P."/>
            <person name="Hanson S.J."/>
            <person name="Klenk H.-P."/>
            <person name="Labutti K."/>
            <person name="Lapidus A."/>
            <person name="Lindquist E."/>
            <person name="Lipzen A."/>
            <person name="Meier-Kolthoff J.P."/>
            <person name="Ohm R.A."/>
            <person name="Otillar R.P."/>
            <person name="Pangilinan J."/>
            <person name="Peng Y."/>
            <person name="Rokas A."/>
            <person name="Rosa C.A."/>
            <person name="Scheuner C."/>
            <person name="Sibirny A.A."/>
            <person name="Slot J.C."/>
            <person name="Stielow J.B."/>
            <person name="Sun H."/>
            <person name="Kurtzman C.P."/>
            <person name="Blackwell M."/>
            <person name="Jeffries T.W."/>
            <person name="Grigoriev I.V."/>
        </authorList>
    </citation>
    <scope>NUCLEOTIDE SEQUENCE [LARGE SCALE GENOMIC DNA]</scope>
    <source>
        <strain evidence="3">NRRL Y-17796</strain>
    </source>
</reference>
<dbReference type="EMBL" id="KV453842">
    <property type="protein sequence ID" value="ODV90834.1"/>
    <property type="molecule type" value="Genomic_DNA"/>
</dbReference>
<organism evidence="2 3">
    <name type="scientific">Tortispora caseinolytica NRRL Y-17796</name>
    <dbReference type="NCBI Taxonomy" id="767744"/>
    <lineage>
        <taxon>Eukaryota</taxon>
        <taxon>Fungi</taxon>
        <taxon>Dikarya</taxon>
        <taxon>Ascomycota</taxon>
        <taxon>Saccharomycotina</taxon>
        <taxon>Trigonopsidomycetes</taxon>
        <taxon>Trigonopsidales</taxon>
        <taxon>Trigonopsidaceae</taxon>
        <taxon>Tortispora</taxon>
    </lineage>
</organism>
<keyword evidence="3" id="KW-1185">Reference proteome</keyword>
<protein>
    <submittedName>
        <fullName evidence="2">Uncharacterized protein</fullName>
    </submittedName>
</protein>
<evidence type="ECO:0000313" key="3">
    <source>
        <dbReference type="Proteomes" id="UP000095023"/>
    </source>
</evidence>
<feature type="region of interest" description="Disordered" evidence="1">
    <location>
        <begin position="86"/>
        <end position="126"/>
    </location>
</feature>
<evidence type="ECO:0000313" key="2">
    <source>
        <dbReference type="EMBL" id="ODV90834.1"/>
    </source>
</evidence>
<evidence type="ECO:0000256" key="1">
    <source>
        <dbReference type="SAM" id="MobiDB-lite"/>
    </source>
</evidence>
<sequence length="126" mass="14195">MSKFTLYVDKEPHAPTRTKISYLEADDDKENIPPAGFASISPKKHFQAPSKSRKPLAQLYHHIELPEEELYDCPEADHLIVQSALLKKSENSATNSTTTSRRDGALKTPAISRQRQLPSARPILMR</sequence>
<dbReference type="Proteomes" id="UP000095023">
    <property type="component" value="Unassembled WGS sequence"/>
</dbReference>
<proteinExistence type="predicted"/>
<name>A0A1E4TGE0_9ASCO</name>
<dbReference type="AlphaFoldDB" id="A0A1E4TGE0"/>
<accession>A0A1E4TGE0</accession>
<gene>
    <name evidence="2" type="ORF">CANCADRAFT_111926</name>
</gene>